<evidence type="ECO:0000313" key="3">
    <source>
        <dbReference type="Proteomes" id="UP000239494"/>
    </source>
</evidence>
<feature type="transmembrane region" description="Helical" evidence="1">
    <location>
        <begin position="469"/>
        <end position="489"/>
    </location>
</feature>
<reference evidence="2 3" key="1">
    <citation type="submission" date="2018-03" db="EMBL/GenBank/DDBJ databases">
        <title>Genomic Encyclopedia of Archaeal and Bacterial Type Strains, Phase II (KMG-II): from individual species to whole genera.</title>
        <authorList>
            <person name="Goeker M."/>
        </authorList>
    </citation>
    <scope>NUCLEOTIDE SEQUENCE [LARGE SCALE GENOMIC DNA]</scope>
    <source>
        <strain evidence="2 3">DSM 44720</strain>
    </source>
</reference>
<comment type="caution">
    <text evidence="2">The sequence shown here is derived from an EMBL/GenBank/DDBJ whole genome shotgun (WGS) entry which is preliminary data.</text>
</comment>
<feature type="transmembrane region" description="Helical" evidence="1">
    <location>
        <begin position="550"/>
        <end position="568"/>
    </location>
</feature>
<dbReference type="Gene3D" id="3.40.50.300">
    <property type="entry name" value="P-loop containing nucleotide triphosphate hydrolases"/>
    <property type="match status" value="1"/>
</dbReference>
<evidence type="ECO:0000313" key="2">
    <source>
        <dbReference type="EMBL" id="PRY41251.1"/>
    </source>
</evidence>
<dbReference type="AlphaFoldDB" id="A0A2T0T6H9"/>
<dbReference type="Proteomes" id="UP000239494">
    <property type="component" value="Unassembled WGS sequence"/>
</dbReference>
<name>A0A2T0T6H9_9PSEU</name>
<protein>
    <recommendedName>
        <fullName evidence="4">NACHT domain-containing protein</fullName>
    </recommendedName>
</protein>
<proteinExistence type="predicted"/>
<evidence type="ECO:0008006" key="4">
    <source>
        <dbReference type="Google" id="ProtNLM"/>
    </source>
</evidence>
<keyword evidence="1" id="KW-0472">Membrane</keyword>
<feature type="transmembrane region" description="Helical" evidence="1">
    <location>
        <begin position="37"/>
        <end position="54"/>
    </location>
</feature>
<accession>A0A2T0T6H9</accession>
<dbReference type="SUPFAM" id="SSF52540">
    <property type="entry name" value="P-loop containing nucleoside triphosphate hydrolases"/>
    <property type="match status" value="1"/>
</dbReference>
<evidence type="ECO:0000256" key="1">
    <source>
        <dbReference type="SAM" id="Phobius"/>
    </source>
</evidence>
<dbReference type="EMBL" id="PVTF01000005">
    <property type="protein sequence ID" value="PRY41251.1"/>
    <property type="molecule type" value="Genomic_DNA"/>
</dbReference>
<sequence length="631" mass="68673">MGMRKALVVADVVVLTVAVAYFVNLVTTDPPELLKTWAWPVLAVLVPALAVATYRQAVESPERLLVARRQAVARVLAAEQARLDATFAEVPELPLELADAQSRRYSDVLTAYEANGRAVVLLGVGGSGKSTVLTRLCVRLCREETHAVPVLVDAGTWRGAPFPRWLRDAVVDTYPGVKPKAVARWIADRTVVLLVDGLDEADKGFLDALHAFLDAHPCPVAVACRTEDFARDLPPTLVGTVTVLEPPRDRVVAYLRALENPAADAVAAVSERDKQWWDLVRRPLMLGVVAHLATAGTSLAGLPARHRRKKILTLYVDSLIGRKGRPPWPEQDVRRWLSWLARWMALHGRTEFFVDRIPAKWLTDVTERSGLRLLDRALRRVVLIAVVVGAAVGVVATRGTTTVKFLLQVLPIAIFTRINLAADHADDLPIPLAWRVRGLRSFAKAMLLPSALVTVLVLVQTAGRPFAPAAFSVAVLTIIVPNVPLLLALGVSRESRPNSAGSPPGERIRRSARNGRLAVLLIVLPTSLVSLAALYAAYGPGVASAMTLPLALVSSTCCYLLFGGLAHLEYRALFHALHDTGRGPVDYLAFLAWAQENLLLRAHGSALRFPHREIQEHLAANWTRVAAKVAA</sequence>
<keyword evidence="1" id="KW-0812">Transmembrane</keyword>
<feature type="transmembrane region" description="Helical" evidence="1">
    <location>
        <begin position="381"/>
        <end position="399"/>
    </location>
</feature>
<feature type="transmembrane region" description="Helical" evidence="1">
    <location>
        <begin position="517"/>
        <end position="538"/>
    </location>
</feature>
<keyword evidence="3" id="KW-1185">Reference proteome</keyword>
<dbReference type="InterPro" id="IPR027417">
    <property type="entry name" value="P-loop_NTPase"/>
</dbReference>
<feature type="transmembrane region" description="Helical" evidence="1">
    <location>
        <begin position="7"/>
        <end position="25"/>
    </location>
</feature>
<organism evidence="2 3">
    <name type="scientific">Umezawaea tangerina</name>
    <dbReference type="NCBI Taxonomy" id="84725"/>
    <lineage>
        <taxon>Bacteria</taxon>
        <taxon>Bacillati</taxon>
        <taxon>Actinomycetota</taxon>
        <taxon>Actinomycetes</taxon>
        <taxon>Pseudonocardiales</taxon>
        <taxon>Pseudonocardiaceae</taxon>
        <taxon>Umezawaea</taxon>
    </lineage>
</organism>
<gene>
    <name evidence="2" type="ORF">CLV43_1059</name>
</gene>
<keyword evidence="1" id="KW-1133">Transmembrane helix</keyword>